<dbReference type="PANTHER" id="PTHR24220:SF86">
    <property type="entry name" value="ABC TRANSPORTER ABCH.1"/>
    <property type="match status" value="1"/>
</dbReference>
<protein>
    <submittedName>
        <fullName evidence="6">ATP-binding cassette domain-containing protein</fullName>
    </submittedName>
</protein>
<feature type="domain" description="ABC transporter" evidence="5">
    <location>
        <begin position="2"/>
        <end position="221"/>
    </location>
</feature>
<reference evidence="6 7" key="1">
    <citation type="submission" date="2020-01" db="EMBL/GenBank/DDBJ databases">
        <title>Ponticoccus aerotolerans gen. nov., sp. nov., an anaerobic bacterium and proposal of Ponticoccusceae fam. nov., Ponticoccusles ord. nov. and Ponticoccuse classis nov. in the phylum Kiritimatiellaeota.</title>
        <authorList>
            <person name="Zhou L.Y."/>
            <person name="Du Z.J."/>
        </authorList>
    </citation>
    <scope>NUCLEOTIDE SEQUENCE [LARGE SCALE GENOMIC DNA]</scope>
    <source>
        <strain evidence="6 7">S-5007</strain>
    </source>
</reference>
<dbReference type="KEGG" id="taer:GT409_09115"/>
<dbReference type="InterPro" id="IPR003593">
    <property type="entry name" value="AAA+_ATPase"/>
</dbReference>
<dbReference type="GO" id="GO:0022857">
    <property type="term" value="F:transmembrane transporter activity"/>
    <property type="evidence" value="ECO:0007669"/>
    <property type="project" value="TreeGrafter"/>
</dbReference>
<dbReference type="InterPro" id="IPR017911">
    <property type="entry name" value="MacB-like_ATP-bd"/>
</dbReference>
<evidence type="ECO:0000256" key="1">
    <source>
        <dbReference type="ARBA" id="ARBA00022448"/>
    </source>
</evidence>
<dbReference type="GO" id="GO:0016887">
    <property type="term" value="F:ATP hydrolysis activity"/>
    <property type="evidence" value="ECO:0007669"/>
    <property type="project" value="InterPro"/>
</dbReference>
<dbReference type="Proteomes" id="UP000464954">
    <property type="component" value="Chromosome"/>
</dbReference>
<keyword evidence="2" id="KW-0547">Nucleotide-binding</keyword>
<keyword evidence="1" id="KW-0813">Transport</keyword>
<proteinExistence type="inferred from homology"/>
<dbReference type="PROSITE" id="PS50893">
    <property type="entry name" value="ABC_TRANSPORTER_2"/>
    <property type="match status" value="1"/>
</dbReference>
<dbReference type="Gene3D" id="3.40.50.300">
    <property type="entry name" value="P-loop containing nucleotide triphosphate hydrolases"/>
    <property type="match status" value="1"/>
</dbReference>
<name>A0A6P1MAP0_9BACT</name>
<dbReference type="GO" id="GO:0098796">
    <property type="term" value="C:membrane protein complex"/>
    <property type="evidence" value="ECO:0007669"/>
    <property type="project" value="UniProtKB-ARBA"/>
</dbReference>
<dbReference type="SMART" id="SM00382">
    <property type="entry name" value="AAA"/>
    <property type="match status" value="1"/>
</dbReference>
<dbReference type="GO" id="GO:0005886">
    <property type="term" value="C:plasma membrane"/>
    <property type="evidence" value="ECO:0007669"/>
    <property type="project" value="TreeGrafter"/>
</dbReference>
<evidence type="ECO:0000256" key="2">
    <source>
        <dbReference type="ARBA" id="ARBA00022741"/>
    </source>
</evidence>
<dbReference type="CDD" id="cd03255">
    <property type="entry name" value="ABC_MJ0796_LolCDE_FtsE"/>
    <property type="match status" value="1"/>
</dbReference>
<keyword evidence="3 6" id="KW-0067">ATP-binding</keyword>
<dbReference type="AlphaFoldDB" id="A0A6P1MAP0"/>
<dbReference type="Pfam" id="PF00005">
    <property type="entry name" value="ABC_tran"/>
    <property type="match status" value="1"/>
</dbReference>
<evidence type="ECO:0000256" key="3">
    <source>
        <dbReference type="ARBA" id="ARBA00022840"/>
    </source>
</evidence>
<evidence type="ECO:0000256" key="4">
    <source>
        <dbReference type="ARBA" id="ARBA00038388"/>
    </source>
</evidence>
<dbReference type="InterPro" id="IPR003439">
    <property type="entry name" value="ABC_transporter-like_ATP-bd"/>
</dbReference>
<evidence type="ECO:0000313" key="6">
    <source>
        <dbReference type="EMBL" id="QHI70911.1"/>
    </source>
</evidence>
<accession>A0A6P1MAP0</accession>
<keyword evidence="7" id="KW-1185">Reference proteome</keyword>
<sequence length="221" mass="24150">MIELQGISRVYGSGPAAVHALRPASLQIEEGTFVAIYGASGSGKSTMLNMLGLLDEPTTGSYLLEGRNVANLSDVDRSSIRCRKIGIIFQSFNLFPHFSILENVCMPMRFAGMERHEMKERAAQLLDRVGLGSRLHHSPSQLSGGQCQRVAIARALANNPAVLLGDEPTGNLDEKTGDEIIGIFHELVAEGRTVVMVTHNAEYEKQVQRVIELHDGNVVRQ</sequence>
<dbReference type="InterPro" id="IPR017871">
    <property type="entry name" value="ABC_transporter-like_CS"/>
</dbReference>
<gene>
    <name evidence="6" type="ORF">GT409_09115</name>
</gene>
<evidence type="ECO:0000259" key="5">
    <source>
        <dbReference type="PROSITE" id="PS50893"/>
    </source>
</evidence>
<dbReference type="InterPro" id="IPR027417">
    <property type="entry name" value="P-loop_NTPase"/>
</dbReference>
<evidence type="ECO:0000313" key="7">
    <source>
        <dbReference type="Proteomes" id="UP000464954"/>
    </source>
</evidence>
<dbReference type="GO" id="GO:0005524">
    <property type="term" value="F:ATP binding"/>
    <property type="evidence" value="ECO:0007669"/>
    <property type="project" value="UniProtKB-KW"/>
</dbReference>
<dbReference type="SUPFAM" id="SSF52540">
    <property type="entry name" value="P-loop containing nucleoside triphosphate hydrolases"/>
    <property type="match status" value="1"/>
</dbReference>
<comment type="similarity">
    <text evidence="4">Belongs to the ABC transporter superfamily. Macrolide exporter (TC 3.A.1.122) family.</text>
</comment>
<dbReference type="PROSITE" id="PS00211">
    <property type="entry name" value="ABC_TRANSPORTER_1"/>
    <property type="match status" value="1"/>
</dbReference>
<dbReference type="InterPro" id="IPR015854">
    <property type="entry name" value="ABC_transpr_LolD-like"/>
</dbReference>
<dbReference type="FunFam" id="3.40.50.300:FF:000032">
    <property type="entry name" value="Export ABC transporter ATP-binding protein"/>
    <property type="match status" value="1"/>
</dbReference>
<dbReference type="EMBL" id="CP047593">
    <property type="protein sequence ID" value="QHI70911.1"/>
    <property type="molecule type" value="Genomic_DNA"/>
</dbReference>
<organism evidence="6 7">
    <name type="scientific">Tichowtungia aerotolerans</name>
    <dbReference type="NCBI Taxonomy" id="2697043"/>
    <lineage>
        <taxon>Bacteria</taxon>
        <taxon>Pseudomonadati</taxon>
        <taxon>Kiritimatiellota</taxon>
        <taxon>Tichowtungiia</taxon>
        <taxon>Tichowtungiales</taxon>
        <taxon>Tichowtungiaceae</taxon>
        <taxon>Tichowtungia</taxon>
    </lineage>
</organism>
<dbReference type="PANTHER" id="PTHR24220">
    <property type="entry name" value="IMPORT ATP-BINDING PROTEIN"/>
    <property type="match status" value="1"/>
</dbReference>